<comment type="caution">
    <text evidence="1">The sequence shown here is derived from an EMBL/GenBank/DDBJ whole genome shotgun (WGS) entry which is preliminary data.</text>
</comment>
<dbReference type="AlphaFoldDB" id="X0TSA4"/>
<accession>X0TSA4</accession>
<dbReference type="InterPro" id="IPR017850">
    <property type="entry name" value="Alkaline_phosphatase_core_sf"/>
</dbReference>
<proteinExistence type="predicted"/>
<gene>
    <name evidence="1" type="ORF">S01H1_27467</name>
</gene>
<organism evidence="1">
    <name type="scientific">marine sediment metagenome</name>
    <dbReference type="NCBI Taxonomy" id="412755"/>
    <lineage>
        <taxon>unclassified sequences</taxon>
        <taxon>metagenomes</taxon>
        <taxon>ecological metagenomes</taxon>
    </lineage>
</organism>
<evidence type="ECO:0000313" key="1">
    <source>
        <dbReference type="EMBL" id="GAF90081.1"/>
    </source>
</evidence>
<protein>
    <submittedName>
        <fullName evidence="1">Uncharacterized protein</fullName>
    </submittedName>
</protein>
<name>X0TSA4_9ZZZZ</name>
<reference evidence="1" key="1">
    <citation type="journal article" date="2014" name="Front. Microbiol.">
        <title>High frequency of phylogenetically diverse reductive dehalogenase-homologous genes in deep subseafloor sedimentary metagenomes.</title>
        <authorList>
            <person name="Kawai M."/>
            <person name="Futagami T."/>
            <person name="Toyoda A."/>
            <person name="Takaki Y."/>
            <person name="Nishi S."/>
            <person name="Hori S."/>
            <person name="Arai W."/>
            <person name="Tsubouchi T."/>
            <person name="Morono Y."/>
            <person name="Uchiyama I."/>
            <person name="Ito T."/>
            <person name="Fujiyama A."/>
            <person name="Inagaki F."/>
            <person name="Takami H."/>
        </authorList>
    </citation>
    <scope>NUCLEOTIDE SEQUENCE</scope>
    <source>
        <strain evidence="1">Expedition CK06-06</strain>
    </source>
</reference>
<feature type="non-terminal residue" evidence="1">
    <location>
        <position position="44"/>
    </location>
</feature>
<dbReference type="Gene3D" id="3.40.720.10">
    <property type="entry name" value="Alkaline Phosphatase, subunit A"/>
    <property type="match status" value="1"/>
</dbReference>
<sequence>MKVQVIGLDGASPSLIEKWIDELPTFRRFKEEGLFGLSIPPVPA</sequence>
<dbReference type="EMBL" id="BARS01016726">
    <property type="protein sequence ID" value="GAF90081.1"/>
    <property type="molecule type" value="Genomic_DNA"/>
</dbReference>